<dbReference type="KEGG" id="bpor:BPO_0147"/>
<name>A0AAU0EYD9_9FLAO</name>
<accession>A0AAU0EYD9</accession>
<dbReference type="InterPro" id="IPR004919">
    <property type="entry name" value="GmrSD_N"/>
</dbReference>
<keyword evidence="3" id="KW-1185">Reference proteome</keyword>
<reference evidence="2" key="1">
    <citation type="submission" date="2023-10" db="EMBL/GenBank/DDBJ databases">
        <title>Characterization and whole genome sequencing of a novel strain of Bergeyella porcorum QD2021 isolated from pig.</title>
        <authorList>
            <person name="Liu G."/>
            <person name="Chen C."/>
            <person name="Han X."/>
        </authorList>
    </citation>
    <scope>NUCLEOTIDE SEQUENCE</scope>
    <source>
        <strain evidence="2">QD2021</strain>
    </source>
</reference>
<dbReference type="AlphaFoldDB" id="A0AAU0EYD9"/>
<evidence type="ECO:0000313" key="3">
    <source>
        <dbReference type="Proteomes" id="UP001432059"/>
    </source>
</evidence>
<feature type="domain" description="GmrSD restriction endonucleases N-terminal" evidence="1">
    <location>
        <begin position="17"/>
        <end position="230"/>
    </location>
</feature>
<evidence type="ECO:0000259" key="1">
    <source>
        <dbReference type="Pfam" id="PF03235"/>
    </source>
</evidence>
<dbReference type="RefSeq" id="WP_327984506.1">
    <property type="nucleotide sequence ID" value="NZ_CP136426.1"/>
</dbReference>
<dbReference type="Proteomes" id="UP001432059">
    <property type="component" value="Chromosome"/>
</dbReference>
<evidence type="ECO:0000313" key="2">
    <source>
        <dbReference type="EMBL" id="WOC50794.1"/>
    </source>
</evidence>
<dbReference type="EMBL" id="CP136426">
    <property type="protein sequence ID" value="WOC50794.1"/>
    <property type="molecule type" value="Genomic_DNA"/>
</dbReference>
<dbReference type="Pfam" id="PF03235">
    <property type="entry name" value="GmrSD_N"/>
    <property type="match status" value="1"/>
</dbReference>
<proteinExistence type="predicted"/>
<organism evidence="2 3">
    <name type="scientific">Bergeyella porcorum</name>
    <dbReference type="NCBI Taxonomy" id="1735111"/>
    <lineage>
        <taxon>Bacteria</taxon>
        <taxon>Pseudomonadati</taxon>
        <taxon>Bacteroidota</taxon>
        <taxon>Flavobacteriia</taxon>
        <taxon>Flavobacteriales</taxon>
        <taxon>Weeksellaceae</taxon>
        <taxon>Bergeyella</taxon>
    </lineage>
</organism>
<protein>
    <recommendedName>
        <fullName evidence="1">GmrSD restriction endonucleases N-terminal domain-containing protein</fullName>
    </recommendedName>
</protein>
<gene>
    <name evidence="2" type="ORF">BPO_0147</name>
</gene>
<sequence length="664" mass="78136">MTNDKQGKSFERLSFYQLLNKTKVEIPIIQRDYAQGRETQEKVRNKFLSALYDGFKEPIELDFIYGSEEKNTLQPLDGQQRLTTLFLLHWYIATKENKLDSNVKAQLSKFTYETRASSREFCTELVEKGIVFENNAEIISDLVINRAWFVASWEKDPTISSMLIMLDAIHAKFKEESNLWEKLITTDEENRPITFLYVKLKDFGLSDDLYIKMNARGKQLTPFENFKSQFEKHIEKNGFEKDAKNPEEKFAHKIDTIWTDLFWNYRGDDGLIDNELTNFIAGIAINYYAQSDTSQTEKVKSRIRLLANPKAENGTPDIVPEDFSTKEAFQYLIACLKVYEHNHKVKTDTTPLWSYCDTTLFEDLITVSDSTQQRRVLFYAQTEYLLKNQTFSQSSFDQWMRVVRNLVENAYSGNWNIDSMVNLMKLVHRWSDKSNDIYSFLSTLDISTVSVAKEQVKEEIEKAKLIVANPVENKQIIYDTEDTNFCKGKIDFALYCIDYDNKDISTFFANQLEKIKNIFEKYLNDDDISNDFRRALFTIGDNGFYNYWGSWLYVVSANKRRIIESTNDLKWNFTKKDNYSKYLRDLVLKLCTETIDDIITDFQKTQEFLYLPNWKKRIIKEKELLDYSRSHYIAIARDESRCWLIPNKKVANNSEGKKKLKEIK</sequence>